<name>A0A644XMI4_9ZZZZ</name>
<feature type="transmembrane region" description="Helical" evidence="1">
    <location>
        <begin position="192"/>
        <end position="210"/>
    </location>
</feature>
<evidence type="ECO:0008006" key="3">
    <source>
        <dbReference type="Google" id="ProtNLM"/>
    </source>
</evidence>
<dbReference type="EMBL" id="VSSQ01002779">
    <property type="protein sequence ID" value="MPM17349.1"/>
    <property type="molecule type" value="Genomic_DNA"/>
</dbReference>
<gene>
    <name evidence="2" type="ORF">SDC9_63738</name>
</gene>
<keyword evidence="1" id="KW-1133">Transmembrane helix</keyword>
<feature type="transmembrane region" description="Helical" evidence="1">
    <location>
        <begin position="113"/>
        <end position="131"/>
    </location>
</feature>
<dbReference type="Gene3D" id="1.20.120.1760">
    <property type="match status" value="1"/>
</dbReference>
<evidence type="ECO:0000313" key="2">
    <source>
        <dbReference type="EMBL" id="MPM17349.1"/>
    </source>
</evidence>
<organism evidence="2">
    <name type="scientific">bioreactor metagenome</name>
    <dbReference type="NCBI Taxonomy" id="1076179"/>
    <lineage>
        <taxon>unclassified sequences</taxon>
        <taxon>metagenomes</taxon>
        <taxon>ecological metagenomes</taxon>
    </lineage>
</organism>
<feature type="transmembrane region" description="Helical" evidence="1">
    <location>
        <begin position="74"/>
        <end position="92"/>
    </location>
</feature>
<proteinExistence type="predicted"/>
<dbReference type="InterPro" id="IPR043130">
    <property type="entry name" value="CDP-OH_PTrfase_TM_dom"/>
</dbReference>
<protein>
    <recommendedName>
        <fullName evidence="3">CDP-alcohol phosphatidyltransferase</fullName>
    </recommendedName>
</protein>
<comment type="caution">
    <text evidence="2">The sequence shown here is derived from an EMBL/GenBank/DDBJ whole genome shotgun (WGS) entry which is preliminary data.</text>
</comment>
<reference evidence="2" key="1">
    <citation type="submission" date="2019-08" db="EMBL/GenBank/DDBJ databases">
        <authorList>
            <person name="Kucharzyk K."/>
            <person name="Murdoch R.W."/>
            <person name="Higgins S."/>
            <person name="Loffler F."/>
        </authorList>
    </citation>
    <scope>NUCLEOTIDE SEQUENCE</scope>
</reference>
<accession>A0A644XMI4</accession>
<evidence type="ECO:0000256" key="1">
    <source>
        <dbReference type="SAM" id="Phobius"/>
    </source>
</evidence>
<keyword evidence="1" id="KW-0472">Membrane</keyword>
<dbReference type="AlphaFoldDB" id="A0A644XMI4"/>
<sequence>MKKETKEKMVKTLNIIAKDRKRTNILKNSEQKLIAYLVQKIPSWINSDGLTAIGFFGNVLVASSIVLGAFYGRYWLLLSLLGFAINWFGDSLDGRIAYYRNNPRKWYGFSLDITVDWIGTILIGLGFTIYVQGVWKYLGFLFVVLYGWQMITAQLRYKVGGQYSIDSGIFGPTEVRIILGTIMVLETFVPDSIYYLATLVTAFLFYSSIVESKKLLKLADQRDAEEKRMKVEDLQNQQRENA</sequence>
<keyword evidence="1" id="KW-0812">Transmembrane</keyword>
<feature type="transmembrane region" description="Helical" evidence="1">
    <location>
        <begin position="49"/>
        <end position="68"/>
    </location>
</feature>